<dbReference type="RefSeq" id="WP_249504534.1">
    <property type="nucleotide sequence ID" value="NZ_CP097253.1"/>
</dbReference>
<sequence length="236" mass="26541">MLSLLLLAAAAPVTVAEKSVLLDFRYGWSAEADAVPALRRRFRADASSQRLRGLATAREDRKVRLEMGNPARDWSPHSFEREWRTLGQTPRLLSLEGSTALYSGGAHGNSHTQRLIWDRRLGRELSIQALLKPGTSWQAAIHQPFCTLLSRERRKRLGPDQPGYDPGCPAYNDLPVSLVDTDRDRLFDHVRLTADPYVAGSYAEGEYMIELPITATMISRLRPDYRASFEAQPPVQ</sequence>
<proteinExistence type="predicted"/>
<evidence type="ECO:0000313" key="1">
    <source>
        <dbReference type="EMBL" id="UUR08763.1"/>
    </source>
</evidence>
<organism evidence="1 2">
    <name type="scientific">Sphingomonas glaciei</name>
    <dbReference type="NCBI Taxonomy" id="2938948"/>
    <lineage>
        <taxon>Bacteria</taxon>
        <taxon>Pseudomonadati</taxon>
        <taxon>Pseudomonadota</taxon>
        <taxon>Alphaproteobacteria</taxon>
        <taxon>Sphingomonadales</taxon>
        <taxon>Sphingomonadaceae</taxon>
        <taxon>Sphingomonas</taxon>
    </lineage>
</organism>
<reference evidence="1 2" key="1">
    <citation type="submission" date="2022-05" db="EMBL/GenBank/DDBJ databases">
        <title>S8-45 Sphingomonas ultraviolaceadurans.</title>
        <authorList>
            <person name="Liu Y."/>
        </authorList>
    </citation>
    <scope>NUCLEOTIDE SEQUENCE [LARGE SCALE GENOMIC DNA]</scope>
    <source>
        <strain evidence="1 2">S8-45</strain>
    </source>
</reference>
<dbReference type="Proteomes" id="UP000831921">
    <property type="component" value="Chromosome"/>
</dbReference>
<name>A0ABY5N0C9_9SPHN</name>
<evidence type="ECO:0000313" key="2">
    <source>
        <dbReference type="Proteomes" id="UP000831921"/>
    </source>
</evidence>
<protein>
    <submittedName>
        <fullName evidence="1">DUF3298 and DUF4163 domain-containing protein</fullName>
    </submittedName>
</protein>
<accession>A0ABY5N0C9</accession>
<gene>
    <name evidence="1" type="ORF">M1K48_03770</name>
</gene>
<dbReference type="EMBL" id="CP097253">
    <property type="protein sequence ID" value="UUR08763.1"/>
    <property type="molecule type" value="Genomic_DNA"/>
</dbReference>
<dbReference type="Gene3D" id="3.30.565.40">
    <property type="entry name" value="Fervidobacterium nodosum Rt17-B1 like"/>
    <property type="match status" value="1"/>
</dbReference>
<keyword evidence="2" id="KW-1185">Reference proteome</keyword>